<feature type="region of interest" description="Disordered" evidence="3">
    <location>
        <begin position="268"/>
        <end position="287"/>
    </location>
</feature>
<feature type="region of interest" description="Disordered" evidence="3">
    <location>
        <begin position="311"/>
        <end position="346"/>
    </location>
</feature>
<organism evidence="4">
    <name type="scientific">Palpitomonas bilix</name>
    <dbReference type="NCBI Taxonomy" id="652834"/>
    <lineage>
        <taxon>Eukaryota</taxon>
        <taxon>Eukaryota incertae sedis</taxon>
    </lineage>
</organism>
<dbReference type="InterPro" id="IPR032675">
    <property type="entry name" value="LRR_dom_sf"/>
</dbReference>
<keyword evidence="2" id="KW-0677">Repeat</keyword>
<dbReference type="PANTHER" id="PTHR18849">
    <property type="entry name" value="LEUCINE RICH REPEAT PROTEIN"/>
    <property type="match status" value="1"/>
</dbReference>
<reference evidence="4" key="1">
    <citation type="submission" date="2021-01" db="EMBL/GenBank/DDBJ databases">
        <authorList>
            <person name="Corre E."/>
            <person name="Pelletier E."/>
            <person name="Niang G."/>
            <person name="Scheremetjew M."/>
            <person name="Finn R."/>
            <person name="Kale V."/>
            <person name="Holt S."/>
            <person name="Cochrane G."/>
            <person name="Meng A."/>
            <person name="Brown T."/>
            <person name="Cohen L."/>
        </authorList>
    </citation>
    <scope>NUCLEOTIDE SEQUENCE</scope>
    <source>
        <strain evidence="4">NIES-2562</strain>
    </source>
</reference>
<protein>
    <submittedName>
        <fullName evidence="4">Uncharacterized protein</fullName>
    </submittedName>
</protein>
<accession>A0A7S3G3B2</accession>
<dbReference type="SUPFAM" id="SSF52075">
    <property type="entry name" value="Outer arm dynein light chain 1"/>
    <property type="match status" value="1"/>
</dbReference>
<evidence type="ECO:0000256" key="3">
    <source>
        <dbReference type="SAM" id="MobiDB-lite"/>
    </source>
</evidence>
<name>A0A7S3G3B2_9EUKA</name>
<sequence>MATTAKRGSTGEARASSITWRLLEKATGVDGLAKKKTIENRQKKVSLSSTLELPFNQLGRSTPSLPPMTGPLSGDPECSTLVSVHPDDRKKVEDVSTGLQALLAEVNFRRSKKLGMTREEIELSLPDISLPQCGLTVIDEDFSRFGSAIDISVVGNEISALQNIPKSARSINADANKLASIDNIVHLPLLNLSASWNKLERIVPASVPPSLVRLDLSFNKITAFADIQPICDLPNLRSLHFEGNPISFVAGYRLAVIRMRPELDQLDGVSVTDEERGQALEDSSAKEPGVPATIDFFIKVHTVSGVKPKQSSVCVPALPKPEAEGGDGSGSDGEGEKEEAEQEKRSLKHRLRLELHYNSEPPLRTAEKVVDGEEGVIEWNACKKVSVAYSSDLLEHLSTFTVILLERKPTIALAQSEDEVASFTPPLGNVYCSAVLNVREMLSHGLLTGSEVNWEADMREHVHGRKTRSSAAGKVGGTIQMGIREGEEDSIGAESNVNLSEEFVVIPAQAEAEEGKRPKSKK</sequence>
<feature type="compositionally biased region" description="Basic and acidic residues" evidence="3">
    <location>
        <begin position="273"/>
        <end position="285"/>
    </location>
</feature>
<dbReference type="Gene3D" id="3.80.10.10">
    <property type="entry name" value="Ribonuclease Inhibitor"/>
    <property type="match status" value="1"/>
</dbReference>
<evidence type="ECO:0000256" key="2">
    <source>
        <dbReference type="ARBA" id="ARBA00022737"/>
    </source>
</evidence>
<keyword evidence="1" id="KW-0433">Leucine-rich repeat</keyword>
<dbReference type="EMBL" id="HBIB01006197">
    <property type="protein sequence ID" value="CAE0241650.1"/>
    <property type="molecule type" value="Transcribed_RNA"/>
</dbReference>
<evidence type="ECO:0000313" key="4">
    <source>
        <dbReference type="EMBL" id="CAE0241650.1"/>
    </source>
</evidence>
<dbReference type="PANTHER" id="PTHR18849:SF0">
    <property type="entry name" value="CILIA- AND FLAGELLA-ASSOCIATED PROTEIN 410-RELATED"/>
    <property type="match status" value="1"/>
</dbReference>
<evidence type="ECO:0000256" key="1">
    <source>
        <dbReference type="ARBA" id="ARBA00022614"/>
    </source>
</evidence>
<dbReference type="AlphaFoldDB" id="A0A7S3G3B2"/>
<gene>
    <name evidence="4" type="ORF">PBIL07802_LOCUS3812</name>
</gene>
<proteinExistence type="predicted"/>